<evidence type="ECO:0000313" key="2">
    <source>
        <dbReference type="Proteomes" id="UP000616608"/>
    </source>
</evidence>
<dbReference type="AlphaFoldDB" id="A0A917G2K5"/>
<reference evidence="1" key="1">
    <citation type="journal article" date="2014" name="Int. J. Syst. Evol. Microbiol.">
        <title>Complete genome sequence of Corynebacterium casei LMG S-19264T (=DSM 44701T), isolated from a smear-ripened cheese.</title>
        <authorList>
            <consortium name="US DOE Joint Genome Institute (JGI-PGF)"/>
            <person name="Walter F."/>
            <person name="Albersmeier A."/>
            <person name="Kalinowski J."/>
            <person name="Ruckert C."/>
        </authorList>
    </citation>
    <scope>NUCLEOTIDE SEQUENCE</scope>
    <source>
        <strain evidence="1">CGMCC 1.15760</strain>
    </source>
</reference>
<dbReference type="RefSeq" id="WP_188614161.1">
    <property type="nucleotide sequence ID" value="NZ_BMJT01000003.1"/>
</dbReference>
<name>A0A917G2K5_9BACI</name>
<dbReference type="EMBL" id="BMJT01000003">
    <property type="protein sequence ID" value="GGG19506.1"/>
    <property type="molecule type" value="Genomic_DNA"/>
</dbReference>
<reference evidence="1" key="2">
    <citation type="submission" date="2020-09" db="EMBL/GenBank/DDBJ databases">
        <authorList>
            <person name="Sun Q."/>
            <person name="Zhou Y."/>
        </authorList>
    </citation>
    <scope>NUCLEOTIDE SEQUENCE</scope>
    <source>
        <strain evidence="1">CGMCC 1.15760</strain>
    </source>
</reference>
<comment type="caution">
    <text evidence="1">The sequence shown here is derived from an EMBL/GenBank/DDBJ whole genome shotgun (WGS) entry which is preliminary data.</text>
</comment>
<dbReference type="Proteomes" id="UP000616608">
    <property type="component" value="Unassembled WGS sequence"/>
</dbReference>
<sequence>MNIFDILRSLTPKHFVDYGVVIANNDIVNACKLYGQDNADIIKSLLLNLEKQNKLSIVYMNKSGFEDLIVGVKLR</sequence>
<evidence type="ECO:0000313" key="1">
    <source>
        <dbReference type="EMBL" id="GGG19506.1"/>
    </source>
</evidence>
<protein>
    <submittedName>
        <fullName evidence="1">Uncharacterized protein</fullName>
    </submittedName>
</protein>
<organism evidence="1 2">
    <name type="scientific">Lysinibacillus alkalisoli</name>
    <dbReference type="NCBI Taxonomy" id="1911548"/>
    <lineage>
        <taxon>Bacteria</taxon>
        <taxon>Bacillati</taxon>
        <taxon>Bacillota</taxon>
        <taxon>Bacilli</taxon>
        <taxon>Bacillales</taxon>
        <taxon>Bacillaceae</taxon>
        <taxon>Lysinibacillus</taxon>
    </lineage>
</organism>
<accession>A0A917G2K5</accession>
<proteinExistence type="predicted"/>
<keyword evidence="2" id="KW-1185">Reference proteome</keyword>
<gene>
    <name evidence="1" type="ORF">GCM10007425_12460</name>
</gene>